<dbReference type="EMBL" id="KB095858">
    <property type="protein sequence ID" value="ESO10703.1"/>
    <property type="molecule type" value="Genomic_DNA"/>
</dbReference>
<reference evidence="1 3" key="2">
    <citation type="journal article" date="2013" name="Nature">
        <title>Insights into bilaterian evolution from three spiralian genomes.</title>
        <authorList>
            <person name="Simakov O."/>
            <person name="Marletaz F."/>
            <person name="Cho S.J."/>
            <person name="Edsinger-Gonzales E."/>
            <person name="Havlak P."/>
            <person name="Hellsten U."/>
            <person name="Kuo D.H."/>
            <person name="Larsson T."/>
            <person name="Lv J."/>
            <person name="Arendt D."/>
            <person name="Savage R."/>
            <person name="Osoegawa K."/>
            <person name="de Jong P."/>
            <person name="Grimwood J."/>
            <person name="Chapman J.A."/>
            <person name="Shapiro H."/>
            <person name="Aerts A."/>
            <person name="Otillar R.P."/>
            <person name="Terry A.Y."/>
            <person name="Boore J.L."/>
            <person name="Grigoriev I.V."/>
            <person name="Lindberg D.R."/>
            <person name="Seaver E.C."/>
            <person name="Weisblat D.A."/>
            <person name="Putnam N.H."/>
            <person name="Rokhsar D.S."/>
        </authorList>
    </citation>
    <scope>NUCLEOTIDE SEQUENCE</scope>
</reference>
<dbReference type="EMBL" id="AMQM01002719">
    <property type="status" value="NOT_ANNOTATED_CDS"/>
    <property type="molecule type" value="Genomic_DNA"/>
</dbReference>
<dbReference type="InterPro" id="IPR029044">
    <property type="entry name" value="Nucleotide-diphossugar_trans"/>
</dbReference>
<dbReference type="RefSeq" id="XP_009010972.1">
    <property type="nucleotide sequence ID" value="XM_009012724.1"/>
</dbReference>
<evidence type="ECO:0000313" key="3">
    <source>
        <dbReference type="Proteomes" id="UP000015101"/>
    </source>
</evidence>
<name>T1EZ47_HELRO</name>
<dbReference type="HOGENOM" id="CLU_461745_0_0_1"/>
<dbReference type="OrthoDB" id="6279367at2759"/>
<gene>
    <name evidence="2" type="primary">20201847</name>
    <name evidence="1" type="ORF">HELRODRAFT_167195</name>
</gene>
<evidence type="ECO:0000313" key="2">
    <source>
        <dbReference type="EnsemblMetazoa" id="HelroP167195"/>
    </source>
</evidence>
<proteinExistence type="predicted"/>
<dbReference type="GeneID" id="20201847"/>
<sequence>MSKFITTSTSVRTDDPMATLDRRILGILKSDLTYKITKGVLLATYSDRLVDPHCLNASERARHVVVGMGITSTNYHNPNPKDLIFFTIFLKTFCISISASNRIFHMYLAYDYNDALFTSTRFRKSFIERYSDLKKDLCPDKEITLTLLRCPHNKKPAWAQNDAMMEAYLDGFDYFYRVNDDTSLSTSRWDDIFIKELSLFNPPNVGVVGPKHSGGNENILTYDFVHRMHIDIFGYYYPRTFTDWYADKWITTVYRPKNCKKLSNVRVIHLLVKMRYLPRMSLKSDAKLLLKTPILTKHLSNARKSFSEIKKSSVNKVICMTLDQNSAPIIMGAIRNALLTPLTFPGWKLRIYAMFQDNDRLNRGQRNDHPIKIPFRIKRCLERLGAEIVEVDKFFPQIVIMEKSELKHPSFMWSYLVIDDQKVDYFIIRKPEFRLSSRDYLLVNDFFMKSENRFNRNSTHLSKGKPLLAFHSIIDSEYFQNFTLVPGLLSGNVKVIRHLLGSSGNFIQTVLNHTNENDDEYKFLNFLYGKFKQNFYRHDPSTSCVHCDSKEPRNLYNILGLKYNQFHIPQDVSWFSIR</sequence>
<dbReference type="EnsemblMetazoa" id="HelroT167195">
    <property type="protein sequence ID" value="HelroP167195"/>
    <property type="gene ID" value="HelroG167195"/>
</dbReference>
<evidence type="ECO:0000313" key="1">
    <source>
        <dbReference type="EMBL" id="ESO10703.1"/>
    </source>
</evidence>
<keyword evidence="3" id="KW-1185">Reference proteome</keyword>
<dbReference type="Proteomes" id="UP000015101">
    <property type="component" value="Unassembled WGS sequence"/>
</dbReference>
<reference evidence="2" key="3">
    <citation type="submission" date="2015-06" db="UniProtKB">
        <authorList>
            <consortium name="EnsemblMetazoa"/>
        </authorList>
    </citation>
    <scope>IDENTIFICATION</scope>
</reference>
<dbReference type="CTD" id="20201847"/>
<dbReference type="AlphaFoldDB" id="T1EZ47"/>
<reference evidence="3" key="1">
    <citation type="submission" date="2012-12" db="EMBL/GenBank/DDBJ databases">
        <authorList>
            <person name="Hellsten U."/>
            <person name="Grimwood J."/>
            <person name="Chapman J.A."/>
            <person name="Shapiro H."/>
            <person name="Aerts A."/>
            <person name="Otillar R.P."/>
            <person name="Terry A.Y."/>
            <person name="Boore J.L."/>
            <person name="Simakov O."/>
            <person name="Marletaz F."/>
            <person name="Cho S.-J."/>
            <person name="Edsinger-Gonzales E."/>
            <person name="Havlak P."/>
            <person name="Kuo D.-H."/>
            <person name="Larsson T."/>
            <person name="Lv J."/>
            <person name="Arendt D."/>
            <person name="Savage R."/>
            <person name="Osoegawa K."/>
            <person name="de Jong P."/>
            <person name="Lindberg D.R."/>
            <person name="Seaver E.C."/>
            <person name="Weisblat D.A."/>
            <person name="Putnam N.H."/>
            <person name="Grigoriev I.V."/>
            <person name="Rokhsar D.S."/>
        </authorList>
    </citation>
    <scope>NUCLEOTIDE SEQUENCE</scope>
</reference>
<dbReference type="KEGG" id="hro:HELRODRAFT_167195"/>
<organism evidence="2 3">
    <name type="scientific">Helobdella robusta</name>
    <name type="common">Californian leech</name>
    <dbReference type="NCBI Taxonomy" id="6412"/>
    <lineage>
        <taxon>Eukaryota</taxon>
        <taxon>Metazoa</taxon>
        <taxon>Spiralia</taxon>
        <taxon>Lophotrochozoa</taxon>
        <taxon>Annelida</taxon>
        <taxon>Clitellata</taxon>
        <taxon>Hirudinea</taxon>
        <taxon>Rhynchobdellida</taxon>
        <taxon>Glossiphoniidae</taxon>
        <taxon>Helobdella</taxon>
    </lineage>
</organism>
<dbReference type="InParanoid" id="T1EZ47"/>
<accession>T1EZ47</accession>
<dbReference type="SUPFAM" id="SSF53448">
    <property type="entry name" value="Nucleotide-diphospho-sugar transferases"/>
    <property type="match status" value="1"/>
</dbReference>
<protein>
    <submittedName>
        <fullName evidence="1 2">Uncharacterized protein</fullName>
    </submittedName>
</protein>